<gene>
    <name evidence="2" type="ORF">WJX72_000160</name>
</gene>
<reference evidence="2 3" key="1">
    <citation type="journal article" date="2024" name="Nat. Commun.">
        <title>Phylogenomics reveals the evolutionary origins of lichenization in chlorophyte algae.</title>
        <authorList>
            <person name="Puginier C."/>
            <person name="Libourel C."/>
            <person name="Otte J."/>
            <person name="Skaloud P."/>
            <person name="Haon M."/>
            <person name="Grisel S."/>
            <person name="Petersen M."/>
            <person name="Berrin J.G."/>
            <person name="Delaux P.M."/>
            <person name="Dal Grande F."/>
            <person name="Keller J."/>
        </authorList>
    </citation>
    <scope>NUCLEOTIDE SEQUENCE [LARGE SCALE GENOMIC DNA]</scope>
    <source>
        <strain evidence="2 3">SAG 2043</strain>
    </source>
</reference>
<dbReference type="PANTHER" id="PTHR47098">
    <property type="entry name" value="PROTEIN MAK32"/>
    <property type="match status" value="1"/>
</dbReference>
<protein>
    <recommendedName>
        <fullName evidence="1">Carbohydrate kinase PfkB domain-containing protein</fullName>
    </recommendedName>
</protein>
<evidence type="ECO:0000313" key="3">
    <source>
        <dbReference type="Proteomes" id="UP001489004"/>
    </source>
</evidence>
<dbReference type="Gene3D" id="3.40.1190.20">
    <property type="match status" value="1"/>
</dbReference>
<dbReference type="Proteomes" id="UP001489004">
    <property type="component" value="Unassembled WGS sequence"/>
</dbReference>
<sequence>MPLDCVCFSLIIDDVVLPDGTTHMGLLGGGGPQTLFGYQLQTGQQACVGLAAGVGADLPQACRAWLQKLGVDVKGLRLTDRPTPRAWQVCENDGRRTQVWRMEPSPELYRMLRPEIADLPPHFLASRAYIMGVHPERLPLHVLHQLRPRAHEFGGCLMLETFTHASSQLTRESLQHLMAACDIFSPNHHEAQSMLGSGAPLGLCCELLRHGRGDGPKVVVMRCGAEGSVVARSDGSGRAAEAWSIPAFTDIDVVDVTGCGDAYCGAFMAAWQAEQELGNAGAWGSVAGSFLAECHGVPPQPAVALYQKARERFAAVKQQIKRLI</sequence>
<proteinExistence type="predicted"/>
<evidence type="ECO:0000259" key="1">
    <source>
        <dbReference type="Pfam" id="PF00294"/>
    </source>
</evidence>
<evidence type="ECO:0000313" key="2">
    <source>
        <dbReference type="EMBL" id="KAK9815220.1"/>
    </source>
</evidence>
<dbReference type="EMBL" id="JALJOR010000006">
    <property type="protein sequence ID" value="KAK9815220.1"/>
    <property type="molecule type" value="Genomic_DNA"/>
</dbReference>
<dbReference type="PANTHER" id="PTHR47098:SF2">
    <property type="entry name" value="PROTEIN MAK32"/>
    <property type="match status" value="1"/>
</dbReference>
<name>A0AAW1PZI5_9CHLO</name>
<dbReference type="SUPFAM" id="SSF53613">
    <property type="entry name" value="Ribokinase-like"/>
    <property type="match status" value="1"/>
</dbReference>
<comment type="caution">
    <text evidence="2">The sequence shown here is derived from an EMBL/GenBank/DDBJ whole genome shotgun (WGS) entry which is preliminary data.</text>
</comment>
<keyword evidence="3" id="KW-1185">Reference proteome</keyword>
<dbReference type="AlphaFoldDB" id="A0AAW1PZI5"/>
<accession>A0AAW1PZI5</accession>
<dbReference type="Pfam" id="PF00294">
    <property type="entry name" value="PfkB"/>
    <property type="match status" value="1"/>
</dbReference>
<dbReference type="InterPro" id="IPR011611">
    <property type="entry name" value="PfkB_dom"/>
</dbReference>
<dbReference type="InterPro" id="IPR029056">
    <property type="entry name" value="Ribokinase-like"/>
</dbReference>
<organism evidence="2 3">
    <name type="scientific">[Myrmecia] bisecta</name>
    <dbReference type="NCBI Taxonomy" id="41462"/>
    <lineage>
        <taxon>Eukaryota</taxon>
        <taxon>Viridiplantae</taxon>
        <taxon>Chlorophyta</taxon>
        <taxon>core chlorophytes</taxon>
        <taxon>Trebouxiophyceae</taxon>
        <taxon>Trebouxiales</taxon>
        <taxon>Trebouxiaceae</taxon>
        <taxon>Myrmecia</taxon>
    </lineage>
</organism>
<feature type="domain" description="Carbohydrate kinase PfkB" evidence="1">
    <location>
        <begin position="46"/>
        <end position="297"/>
    </location>
</feature>